<protein>
    <submittedName>
        <fullName evidence="1">Uncharacterized protein</fullName>
    </submittedName>
</protein>
<keyword evidence="2" id="KW-1185">Reference proteome</keyword>
<proteinExistence type="predicted"/>
<name>A0ABX0MP22_9BURK</name>
<evidence type="ECO:0000313" key="2">
    <source>
        <dbReference type="Proteomes" id="UP000610594"/>
    </source>
</evidence>
<organism evidence="1 2">
    <name type="scientific">Massilia genomosp. 1</name>
    <dbReference type="NCBI Taxonomy" id="2609280"/>
    <lineage>
        <taxon>Bacteria</taxon>
        <taxon>Pseudomonadati</taxon>
        <taxon>Pseudomonadota</taxon>
        <taxon>Betaproteobacteria</taxon>
        <taxon>Burkholderiales</taxon>
        <taxon>Oxalobacteraceae</taxon>
        <taxon>Telluria group</taxon>
        <taxon>Massilia</taxon>
    </lineage>
</organism>
<dbReference type="EMBL" id="WHJF01000056">
    <property type="protein sequence ID" value="NHZ64529.1"/>
    <property type="molecule type" value="Genomic_DNA"/>
</dbReference>
<comment type="caution">
    <text evidence="1">The sequence shown here is derived from an EMBL/GenBank/DDBJ whole genome shotgun (WGS) entry which is preliminary data.</text>
</comment>
<dbReference type="Proteomes" id="UP000610594">
    <property type="component" value="Unassembled WGS sequence"/>
</dbReference>
<reference evidence="1 2" key="1">
    <citation type="submission" date="2019-10" db="EMBL/GenBank/DDBJ databases">
        <title>Taxonomy of Antarctic Massilia spp.: description of Massilia rubra sp. nov., Massilia aquatica sp. nov., Massilia mucilaginosa sp. nov., Massilia frigida sp. nov. isolated from streams, lakes and regoliths.</title>
        <authorList>
            <person name="Holochova P."/>
            <person name="Sedlacek I."/>
            <person name="Kralova S."/>
            <person name="Maslanova I."/>
            <person name="Busse H.-J."/>
            <person name="Stankova E."/>
            <person name="Vrbovska V."/>
            <person name="Kovarovic V."/>
            <person name="Bartak M."/>
            <person name="Svec P."/>
            <person name="Pantucek R."/>
        </authorList>
    </citation>
    <scope>NUCLEOTIDE SEQUENCE [LARGE SCALE GENOMIC DNA]</scope>
    <source>
        <strain evidence="1 2">CCM 8694</strain>
    </source>
</reference>
<sequence>MVVAIVPDAPARMTLVSLCFPRSGPWRAATARFTLRQPPPAGAGNNVRPKTGGCLRCLHAPHLPLPRARLRRPQGLLGEAGHAGLALRRLENVFNSFSKKTIK</sequence>
<gene>
    <name evidence="1" type="ORF">F1735_19865</name>
</gene>
<evidence type="ECO:0000313" key="1">
    <source>
        <dbReference type="EMBL" id="NHZ64529.1"/>
    </source>
</evidence>
<accession>A0ABX0MP22</accession>